<evidence type="ECO:0000256" key="2">
    <source>
        <dbReference type="SAM" id="Phobius"/>
    </source>
</evidence>
<feature type="transmembrane region" description="Helical" evidence="2">
    <location>
        <begin position="35"/>
        <end position="54"/>
    </location>
</feature>
<keyword evidence="2" id="KW-0472">Membrane</keyword>
<comment type="caution">
    <text evidence="3">The sequence shown here is derived from an EMBL/GenBank/DDBJ whole genome shotgun (WGS) entry which is preliminary data.</text>
</comment>
<feature type="region of interest" description="Disordered" evidence="1">
    <location>
        <begin position="1"/>
        <end position="23"/>
    </location>
</feature>
<feature type="region of interest" description="Disordered" evidence="1">
    <location>
        <begin position="65"/>
        <end position="106"/>
    </location>
</feature>
<name>A0A5D0XR83_9MICC</name>
<keyword evidence="2" id="KW-1133">Transmembrane helix</keyword>
<protein>
    <submittedName>
        <fullName evidence="3">Uncharacterized protein</fullName>
    </submittedName>
</protein>
<dbReference type="OrthoDB" id="4966959at2"/>
<feature type="compositionally biased region" description="Gly residues" evidence="1">
    <location>
        <begin position="95"/>
        <end position="106"/>
    </location>
</feature>
<feature type="compositionally biased region" description="Polar residues" evidence="1">
    <location>
        <begin position="69"/>
        <end position="78"/>
    </location>
</feature>
<keyword evidence="4" id="KW-1185">Reference proteome</keyword>
<reference evidence="3 4" key="1">
    <citation type="submission" date="2019-08" db="EMBL/GenBank/DDBJ databases">
        <title>Genone of Arthrobacter echini P9.</title>
        <authorList>
            <person name="Bowman J.P."/>
        </authorList>
    </citation>
    <scope>NUCLEOTIDE SEQUENCE [LARGE SCALE GENOMIC DNA]</scope>
    <source>
        <strain evidence="3 4">P9</strain>
    </source>
</reference>
<dbReference type="Proteomes" id="UP000323410">
    <property type="component" value="Unassembled WGS sequence"/>
</dbReference>
<dbReference type="EMBL" id="VSLD01000003">
    <property type="protein sequence ID" value="TYC98951.1"/>
    <property type="molecule type" value="Genomic_DNA"/>
</dbReference>
<evidence type="ECO:0000313" key="3">
    <source>
        <dbReference type="EMBL" id="TYC98951.1"/>
    </source>
</evidence>
<dbReference type="AlphaFoldDB" id="A0A5D0XR83"/>
<sequence>MVLELMMSATTTTPSGEATLRPEIDPSSVTPGLEGFLATLFVVVLVIFLIRDMVKRIRRVRYAGEVEQTRAQQQSGTSDAPAPEPNGTRTDETGSGPGGKHGPGRR</sequence>
<evidence type="ECO:0000313" key="4">
    <source>
        <dbReference type="Proteomes" id="UP000323410"/>
    </source>
</evidence>
<accession>A0A5D0XR83</accession>
<gene>
    <name evidence="3" type="ORF">FQ377_08050</name>
</gene>
<organism evidence="3 4">
    <name type="scientific">Arthrobacter echini</name>
    <dbReference type="NCBI Taxonomy" id="1529066"/>
    <lineage>
        <taxon>Bacteria</taxon>
        <taxon>Bacillati</taxon>
        <taxon>Actinomycetota</taxon>
        <taxon>Actinomycetes</taxon>
        <taxon>Micrococcales</taxon>
        <taxon>Micrococcaceae</taxon>
        <taxon>Arthrobacter</taxon>
    </lineage>
</organism>
<proteinExistence type="predicted"/>
<keyword evidence="2" id="KW-0812">Transmembrane</keyword>
<dbReference type="RefSeq" id="WP_148600733.1">
    <property type="nucleotide sequence ID" value="NZ_VSLD01000003.1"/>
</dbReference>
<evidence type="ECO:0000256" key="1">
    <source>
        <dbReference type="SAM" id="MobiDB-lite"/>
    </source>
</evidence>